<name>A0A087A2N1_9BIFI</name>
<proteinExistence type="predicted"/>
<feature type="compositionally biased region" description="Basic and acidic residues" evidence="1">
    <location>
        <begin position="128"/>
        <end position="137"/>
    </location>
</feature>
<organism evidence="2 3">
    <name type="scientific">Bifidobacterium biavatii DSM 23969</name>
    <dbReference type="NCBI Taxonomy" id="1437608"/>
    <lineage>
        <taxon>Bacteria</taxon>
        <taxon>Bacillati</taxon>
        <taxon>Actinomycetota</taxon>
        <taxon>Actinomycetes</taxon>
        <taxon>Bifidobacteriales</taxon>
        <taxon>Bifidobacteriaceae</taxon>
        <taxon>Bifidobacterium</taxon>
    </lineage>
</organism>
<evidence type="ECO:0000256" key="1">
    <source>
        <dbReference type="SAM" id="MobiDB-lite"/>
    </source>
</evidence>
<dbReference type="EMBL" id="JGYN01000003">
    <property type="protein sequence ID" value="KFI53031.1"/>
    <property type="molecule type" value="Genomic_DNA"/>
</dbReference>
<feature type="region of interest" description="Disordered" evidence="1">
    <location>
        <begin position="121"/>
        <end position="143"/>
    </location>
</feature>
<dbReference type="Proteomes" id="UP000029108">
    <property type="component" value="Unassembled WGS sequence"/>
</dbReference>
<keyword evidence="3" id="KW-1185">Reference proteome</keyword>
<reference evidence="2 3" key="1">
    <citation type="submission" date="2014-03" db="EMBL/GenBank/DDBJ databases">
        <title>Genomics of Bifidobacteria.</title>
        <authorList>
            <person name="Ventura M."/>
            <person name="Milani C."/>
            <person name="Lugli G.A."/>
        </authorList>
    </citation>
    <scope>NUCLEOTIDE SEQUENCE [LARGE SCALE GENOMIC DNA]</scope>
    <source>
        <strain evidence="2 3">DSM 23969</strain>
    </source>
</reference>
<accession>A0A087A2N1</accession>
<sequence>MPAPDAATATINAMSKQTVIRVSFDDDLEAARFLQSCRRKGLNAQLEDSRPIGDIKHNGPDLAAWLRAKRGWQVVLASANRRSAWNAAWKISHGTRRGFEDRMFEARTVNRNGEWVVEARWKGHPAAKSKDRDKPESSMEPLF</sequence>
<protein>
    <submittedName>
        <fullName evidence="2">Uncharacterized protein</fullName>
    </submittedName>
</protein>
<evidence type="ECO:0000313" key="3">
    <source>
        <dbReference type="Proteomes" id="UP000029108"/>
    </source>
</evidence>
<evidence type="ECO:0000313" key="2">
    <source>
        <dbReference type="EMBL" id="KFI53031.1"/>
    </source>
</evidence>
<comment type="caution">
    <text evidence="2">The sequence shown here is derived from an EMBL/GenBank/DDBJ whole genome shotgun (WGS) entry which is preliminary data.</text>
</comment>
<dbReference type="AlphaFoldDB" id="A0A087A2N1"/>
<gene>
    <name evidence="2" type="ORF">BBIA_1007</name>
</gene>
<dbReference type="eggNOG" id="ENOG5031U26">
    <property type="taxonomic scope" value="Bacteria"/>
</dbReference>